<keyword evidence="3" id="KW-1185">Reference proteome</keyword>
<feature type="domain" description="Methyltransferase type 11" evidence="1">
    <location>
        <begin position="72"/>
        <end position="170"/>
    </location>
</feature>
<gene>
    <name evidence="2" type="ORF">I6N95_04170</name>
</gene>
<sequence>MDKHLSTIASSYDQGITLGRKGVNLYENLPESITNHADFVAYQEWSLEEGTSDSQREEICDFLLPKTEMRFVDLGCCLNLMFNGYDRWPSTYYGVDISQETILLLREFIEKKQLKIGSLYLGSVHQTPFEMEYFDIGACIGVLEYFDKTFIEMSVKEMYRILKYDGKLVVDIPDINGNIYTIAKMIEAHLGRPNQFNISIREFENILAPYFKIEKREVVGPMIQYFLKRNK</sequence>
<proteinExistence type="predicted"/>
<evidence type="ECO:0000313" key="3">
    <source>
        <dbReference type="Proteomes" id="UP000674938"/>
    </source>
</evidence>
<dbReference type="CDD" id="cd02440">
    <property type="entry name" value="AdoMet_MTases"/>
    <property type="match status" value="1"/>
</dbReference>
<dbReference type="EMBL" id="JAEEGA010000002">
    <property type="protein sequence ID" value="MBP1040203.1"/>
    <property type="molecule type" value="Genomic_DNA"/>
</dbReference>
<dbReference type="Proteomes" id="UP000674938">
    <property type="component" value="Unassembled WGS sequence"/>
</dbReference>
<comment type="caution">
    <text evidence="2">The sequence shown here is derived from an EMBL/GenBank/DDBJ whole genome shotgun (WGS) entry which is preliminary data.</text>
</comment>
<dbReference type="Gene3D" id="3.40.50.150">
    <property type="entry name" value="Vaccinia Virus protein VP39"/>
    <property type="match status" value="1"/>
</dbReference>
<accession>A0A940PA01</accession>
<name>A0A940PA01_9ENTE</name>
<dbReference type="AlphaFoldDB" id="A0A940PA01"/>
<evidence type="ECO:0000259" key="1">
    <source>
        <dbReference type="Pfam" id="PF08241"/>
    </source>
</evidence>
<evidence type="ECO:0000313" key="2">
    <source>
        <dbReference type="EMBL" id="MBP1040203.1"/>
    </source>
</evidence>
<keyword evidence="2" id="KW-0489">Methyltransferase</keyword>
<organism evidence="2 3">
    <name type="scientific">Vagococcus allomyrinae</name>
    <dbReference type="NCBI Taxonomy" id="2794353"/>
    <lineage>
        <taxon>Bacteria</taxon>
        <taxon>Bacillati</taxon>
        <taxon>Bacillota</taxon>
        <taxon>Bacilli</taxon>
        <taxon>Lactobacillales</taxon>
        <taxon>Enterococcaceae</taxon>
        <taxon>Vagococcus</taxon>
    </lineage>
</organism>
<dbReference type="InterPro" id="IPR013216">
    <property type="entry name" value="Methyltransf_11"/>
</dbReference>
<keyword evidence="2" id="KW-0808">Transferase</keyword>
<dbReference type="RefSeq" id="WP_209525095.1">
    <property type="nucleotide sequence ID" value="NZ_JAEEGA010000002.1"/>
</dbReference>
<protein>
    <submittedName>
        <fullName evidence="2">Class I SAM-dependent methyltransferase</fullName>
    </submittedName>
</protein>
<dbReference type="Pfam" id="PF08241">
    <property type="entry name" value="Methyltransf_11"/>
    <property type="match status" value="1"/>
</dbReference>
<reference evidence="2" key="1">
    <citation type="submission" date="2020-12" db="EMBL/GenBank/DDBJ databases">
        <title>Vagococcus allomyrinae sp. nov. and Enterococcus lavae sp. nov., isolated from the larvae of Allomyrina dichotoma.</title>
        <authorList>
            <person name="Lee S.D."/>
        </authorList>
    </citation>
    <scope>NUCLEOTIDE SEQUENCE</scope>
    <source>
        <strain evidence="2">BWB3-3</strain>
    </source>
</reference>
<dbReference type="SUPFAM" id="SSF53335">
    <property type="entry name" value="S-adenosyl-L-methionine-dependent methyltransferases"/>
    <property type="match status" value="1"/>
</dbReference>
<dbReference type="GO" id="GO:0032259">
    <property type="term" value="P:methylation"/>
    <property type="evidence" value="ECO:0007669"/>
    <property type="project" value="UniProtKB-KW"/>
</dbReference>
<dbReference type="InterPro" id="IPR029063">
    <property type="entry name" value="SAM-dependent_MTases_sf"/>
</dbReference>
<dbReference type="GO" id="GO:0008757">
    <property type="term" value="F:S-adenosylmethionine-dependent methyltransferase activity"/>
    <property type="evidence" value="ECO:0007669"/>
    <property type="project" value="InterPro"/>
</dbReference>